<feature type="coiled-coil region" evidence="1">
    <location>
        <begin position="86"/>
        <end position="120"/>
    </location>
</feature>
<dbReference type="AlphaFoldDB" id="A0A0L0F932"/>
<feature type="non-terminal residue" evidence="3">
    <location>
        <position position="1"/>
    </location>
</feature>
<organism evidence="3 4">
    <name type="scientific">Sphaeroforma arctica JP610</name>
    <dbReference type="NCBI Taxonomy" id="667725"/>
    <lineage>
        <taxon>Eukaryota</taxon>
        <taxon>Ichthyosporea</taxon>
        <taxon>Ichthyophonida</taxon>
        <taxon>Sphaeroforma</taxon>
    </lineage>
</organism>
<reference evidence="3 4" key="1">
    <citation type="submission" date="2011-02" db="EMBL/GenBank/DDBJ databases">
        <title>The Genome Sequence of Sphaeroforma arctica JP610.</title>
        <authorList>
            <consortium name="The Broad Institute Genome Sequencing Platform"/>
            <person name="Russ C."/>
            <person name="Cuomo C."/>
            <person name="Young S.K."/>
            <person name="Zeng Q."/>
            <person name="Gargeya S."/>
            <person name="Alvarado L."/>
            <person name="Berlin A."/>
            <person name="Chapman S.B."/>
            <person name="Chen Z."/>
            <person name="Freedman E."/>
            <person name="Gellesch M."/>
            <person name="Goldberg J."/>
            <person name="Griggs A."/>
            <person name="Gujja S."/>
            <person name="Heilman E."/>
            <person name="Heiman D."/>
            <person name="Howarth C."/>
            <person name="Mehta T."/>
            <person name="Neiman D."/>
            <person name="Pearson M."/>
            <person name="Roberts A."/>
            <person name="Saif S."/>
            <person name="Shea T."/>
            <person name="Shenoy N."/>
            <person name="Sisk P."/>
            <person name="Stolte C."/>
            <person name="Sykes S."/>
            <person name="White J."/>
            <person name="Yandava C."/>
            <person name="Burger G."/>
            <person name="Gray M.W."/>
            <person name="Holland P.W.H."/>
            <person name="King N."/>
            <person name="Lang F.B.F."/>
            <person name="Roger A.J."/>
            <person name="Ruiz-Trillo I."/>
            <person name="Haas B."/>
            <person name="Nusbaum C."/>
            <person name="Birren B."/>
        </authorList>
    </citation>
    <scope>NUCLEOTIDE SEQUENCE [LARGE SCALE GENOMIC DNA]</scope>
    <source>
        <strain evidence="3 4">JP610</strain>
    </source>
</reference>
<evidence type="ECO:0000313" key="3">
    <source>
        <dbReference type="EMBL" id="KNC72608.1"/>
    </source>
</evidence>
<accession>A0A0L0F932</accession>
<feature type="compositionally biased region" description="Polar residues" evidence="2">
    <location>
        <begin position="52"/>
        <end position="67"/>
    </location>
</feature>
<dbReference type="EMBL" id="KQ246762">
    <property type="protein sequence ID" value="KNC72608.1"/>
    <property type="molecule type" value="Genomic_DNA"/>
</dbReference>
<sequence>ISTEGSGGNAEQVTIATLRKTIADREESINSVQRTVEELRAKTRRLEHAATSGGSDSDGQMAILTQRNDTLESVNRGMQKELDKNQVSLLDLRAQLREREAQLEQELRSHSVKMSAMETRLRSMQRLGKGQ</sequence>
<feature type="region of interest" description="Disordered" evidence="2">
    <location>
        <begin position="46"/>
        <end position="67"/>
    </location>
</feature>
<proteinExistence type="predicted"/>
<gene>
    <name evidence="3" type="ORF">SARC_14834</name>
</gene>
<dbReference type="RefSeq" id="XP_014146510.1">
    <property type="nucleotide sequence ID" value="XM_014291035.1"/>
</dbReference>
<name>A0A0L0F932_9EUKA</name>
<evidence type="ECO:0000256" key="1">
    <source>
        <dbReference type="SAM" id="Coils"/>
    </source>
</evidence>
<evidence type="ECO:0000313" key="4">
    <source>
        <dbReference type="Proteomes" id="UP000054560"/>
    </source>
</evidence>
<protein>
    <submittedName>
        <fullName evidence="3">Uncharacterized protein</fullName>
    </submittedName>
</protein>
<dbReference type="GeneID" id="25915338"/>
<feature type="non-terminal residue" evidence="3">
    <location>
        <position position="131"/>
    </location>
</feature>
<keyword evidence="4" id="KW-1185">Reference proteome</keyword>
<dbReference type="Proteomes" id="UP000054560">
    <property type="component" value="Unassembled WGS sequence"/>
</dbReference>
<evidence type="ECO:0000256" key="2">
    <source>
        <dbReference type="SAM" id="MobiDB-lite"/>
    </source>
</evidence>
<keyword evidence="1" id="KW-0175">Coiled coil</keyword>